<dbReference type="GO" id="GO:0005524">
    <property type="term" value="F:ATP binding"/>
    <property type="evidence" value="ECO:0007669"/>
    <property type="project" value="UniProtKB-KW"/>
</dbReference>
<dbReference type="GO" id="GO:0004674">
    <property type="term" value="F:protein serine/threonine kinase activity"/>
    <property type="evidence" value="ECO:0007669"/>
    <property type="project" value="TreeGrafter"/>
</dbReference>
<organism evidence="6 7">
    <name type="scientific">Exidia glandulosa HHB12029</name>
    <dbReference type="NCBI Taxonomy" id="1314781"/>
    <lineage>
        <taxon>Eukaryota</taxon>
        <taxon>Fungi</taxon>
        <taxon>Dikarya</taxon>
        <taxon>Basidiomycota</taxon>
        <taxon>Agaricomycotina</taxon>
        <taxon>Agaricomycetes</taxon>
        <taxon>Auriculariales</taxon>
        <taxon>Exidiaceae</taxon>
        <taxon>Exidia</taxon>
    </lineage>
</organism>
<proteinExistence type="predicted"/>
<evidence type="ECO:0000313" key="7">
    <source>
        <dbReference type="Proteomes" id="UP000077266"/>
    </source>
</evidence>
<dbReference type="PANTHER" id="PTHR44329:SF288">
    <property type="entry name" value="MITOGEN-ACTIVATED PROTEIN KINASE KINASE KINASE 20"/>
    <property type="match status" value="1"/>
</dbReference>
<dbReference type="STRING" id="1314781.A0A165C4U5"/>
<dbReference type="InterPro" id="IPR011009">
    <property type="entry name" value="Kinase-like_dom_sf"/>
</dbReference>
<dbReference type="PROSITE" id="PS50011">
    <property type="entry name" value="PROTEIN_KINASE_DOM"/>
    <property type="match status" value="2"/>
</dbReference>
<dbReference type="InterPro" id="IPR051681">
    <property type="entry name" value="Ser/Thr_Kinases-Pseudokinases"/>
</dbReference>
<keyword evidence="1" id="KW-0808">Transferase</keyword>
<evidence type="ECO:0000256" key="2">
    <source>
        <dbReference type="ARBA" id="ARBA00022741"/>
    </source>
</evidence>
<evidence type="ECO:0000259" key="5">
    <source>
        <dbReference type="PROSITE" id="PS50011"/>
    </source>
</evidence>
<evidence type="ECO:0000256" key="1">
    <source>
        <dbReference type="ARBA" id="ARBA00022679"/>
    </source>
</evidence>
<dbReference type="PANTHER" id="PTHR44329">
    <property type="entry name" value="SERINE/THREONINE-PROTEIN KINASE TNNI3K-RELATED"/>
    <property type="match status" value="1"/>
</dbReference>
<evidence type="ECO:0000256" key="4">
    <source>
        <dbReference type="ARBA" id="ARBA00022840"/>
    </source>
</evidence>
<keyword evidence="2" id="KW-0547">Nucleotide-binding</keyword>
<reference evidence="6 7" key="1">
    <citation type="journal article" date="2016" name="Mol. Biol. Evol.">
        <title>Comparative Genomics of Early-Diverging Mushroom-Forming Fungi Provides Insights into the Origins of Lignocellulose Decay Capabilities.</title>
        <authorList>
            <person name="Nagy L.G."/>
            <person name="Riley R."/>
            <person name="Tritt A."/>
            <person name="Adam C."/>
            <person name="Daum C."/>
            <person name="Floudas D."/>
            <person name="Sun H."/>
            <person name="Yadav J.S."/>
            <person name="Pangilinan J."/>
            <person name="Larsson K.H."/>
            <person name="Matsuura K."/>
            <person name="Barry K."/>
            <person name="Labutti K."/>
            <person name="Kuo R."/>
            <person name="Ohm R.A."/>
            <person name="Bhattacharya S.S."/>
            <person name="Shirouzu T."/>
            <person name="Yoshinaga Y."/>
            <person name="Martin F.M."/>
            <person name="Grigoriev I.V."/>
            <person name="Hibbett D.S."/>
        </authorList>
    </citation>
    <scope>NUCLEOTIDE SEQUENCE [LARGE SCALE GENOMIC DNA]</scope>
    <source>
        <strain evidence="6 7">HHB12029</strain>
    </source>
</reference>
<keyword evidence="7" id="KW-1185">Reference proteome</keyword>
<dbReference type="InterPro" id="IPR000719">
    <property type="entry name" value="Prot_kinase_dom"/>
</dbReference>
<dbReference type="Gene3D" id="1.10.510.10">
    <property type="entry name" value="Transferase(Phosphotransferase) domain 1"/>
    <property type="match status" value="2"/>
</dbReference>
<protein>
    <submittedName>
        <fullName evidence="6">Kinase-like protein</fullName>
    </submittedName>
</protein>
<dbReference type="OrthoDB" id="4062651at2759"/>
<dbReference type="Proteomes" id="UP000077266">
    <property type="component" value="Unassembled WGS sequence"/>
</dbReference>
<dbReference type="Pfam" id="PF07714">
    <property type="entry name" value="PK_Tyr_Ser-Thr"/>
    <property type="match status" value="2"/>
</dbReference>
<gene>
    <name evidence="6" type="ORF">EXIGLDRAFT_779291</name>
</gene>
<keyword evidence="3 6" id="KW-0418">Kinase</keyword>
<sequence>MAIDSHQTYLITEVSEISESISFGGSADVHRAKWKGPQDEIMVALKVLRATGDATIGRVLTKLRKETAIWTGLHHRNIQPLLGLYWHSSYTLPSLVSPWCDNGDINSYLKSKGKSVRNVDELIQPLLQGVLEGLSFLHYHSIVHGDLKGANILVSDEGDARICDFGLASMLYEIPSTATSMRGTLRWMAPELFKDDDARHTTYSDVWAFGCVVIEVLSGNLPYYPDIKSDPGVIIALSKNEPPKRPGAMSDEWWTIVSSCLDLNPAERPSVKGLLDGMRVLADGRVAASIGPVIPTEDSTPEEAPTDFNLDALALTVRKVGNTPVHHGIASDIWMGVWDMRNGRTMSVALKFLRPAVASPRATNRLLTELSVLRRLNHQNILPFCGISYAPDPGSPPCLVSPWMEHGNIIEHLRRFPDMDRVRLMHGVACGLAYLHNQTPAIIHSSLLPSNILIDNTYAPVIGSFNSVKQILIGESGAAYTNSNGAQADLRWMAPEVSDGVFGAPADVYAWSMVALQIISGVHPFPSVKQAGRVVINVHQGIRPQREEYRVTFGDNLWKLFERCWAHEPESRPNMNAVLASIVESRPDLAAVSL</sequence>
<dbReference type="EMBL" id="KV426365">
    <property type="protein sequence ID" value="KZV81821.1"/>
    <property type="molecule type" value="Genomic_DNA"/>
</dbReference>
<dbReference type="AlphaFoldDB" id="A0A165C4U5"/>
<accession>A0A165C4U5</accession>
<keyword evidence="4" id="KW-0067">ATP-binding</keyword>
<dbReference type="SMART" id="SM00220">
    <property type="entry name" value="S_TKc"/>
    <property type="match status" value="2"/>
</dbReference>
<feature type="domain" description="Protein kinase" evidence="5">
    <location>
        <begin position="319"/>
        <end position="589"/>
    </location>
</feature>
<name>A0A165C4U5_EXIGL</name>
<dbReference type="InterPro" id="IPR001245">
    <property type="entry name" value="Ser-Thr/Tyr_kinase_cat_dom"/>
</dbReference>
<dbReference type="PRINTS" id="PR00109">
    <property type="entry name" value="TYRKINASE"/>
</dbReference>
<dbReference type="InterPro" id="IPR008271">
    <property type="entry name" value="Ser/Thr_kinase_AS"/>
</dbReference>
<dbReference type="InParanoid" id="A0A165C4U5"/>
<evidence type="ECO:0000313" key="6">
    <source>
        <dbReference type="EMBL" id="KZV81821.1"/>
    </source>
</evidence>
<feature type="domain" description="Protein kinase" evidence="5">
    <location>
        <begin position="15"/>
        <end position="281"/>
    </location>
</feature>
<evidence type="ECO:0000256" key="3">
    <source>
        <dbReference type="ARBA" id="ARBA00022777"/>
    </source>
</evidence>
<dbReference type="SUPFAM" id="SSF56112">
    <property type="entry name" value="Protein kinase-like (PK-like)"/>
    <property type="match status" value="2"/>
</dbReference>
<dbReference type="PROSITE" id="PS00108">
    <property type="entry name" value="PROTEIN_KINASE_ST"/>
    <property type="match status" value="1"/>
</dbReference>